<organism evidence="1 2">
    <name type="scientific">Catharanthus roseus</name>
    <name type="common">Madagascar periwinkle</name>
    <name type="synonym">Vinca rosea</name>
    <dbReference type="NCBI Taxonomy" id="4058"/>
    <lineage>
        <taxon>Eukaryota</taxon>
        <taxon>Viridiplantae</taxon>
        <taxon>Streptophyta</taxon>
        <taxon>Embryophyta</taxon>
        <taxon>Tracheophyta</taxon>
        <taxon>Spermatophyta</taxon>
        <taxon>Magnoliopsida</taxon>
        <taxon>eudicotyledons</taxon>
        <taxon>Gunneridae</taxon>
        <taxon>Pentapetalae</taxon>
        <taxon>asterids</taxon>
        <taxon>lamiids</taxon>
        <taxon>Gentianales</taxon>
        <taxon>Apocynaceae</taxon>
        <taxon>Rauvolfioideae</taxon>
        <taxon>Vinceae</taxon>
        <taxon>Catharanthinae</taxon>
        <taxon>Catharanthus</taxon>
    </lineage>
</organism>
<dbReference type="Proteomes" id="UP001060085">
    <property type="component" value="Linkage Group LG03"/>
</dbReference>
<evidence type="ECO:0000313" key="1">
    <source>
        <dbReference type="EMBL" id="KAI5673070.1"/>
    </source>
</evidence>
<proteinExistence type="predicted"/>
<dbReference type="EMBL" id="CM044703">
    <property type="protein sequence ID" value="KAI5673070.1"/>
    <property type="molecule type" value="Genomic_DNA"/>
</dbReference>
<accession>A0ACC0BK26</accession>
<gene>
    <name evidence="1" type="ORF">M9H77_13434</name>
</gene>
<comment type="caution">
    <text evidence="1">The sequence shown here is derived from an EMBL/GenBank/DDBJ whole genome shotgun (WGS) entry which is preliminary data.</text>
</comment>
<reference evidence="2" key="1">
    <citation type="journal article" date="2023" name="Nat. Plants">
        <title>Single-cell RNA sequencing provides a high-resolution roadmap for understanding the multicellular compartmentation of specialized metabolism.</title>
        <authorList>
            <person name="Sun S."/>
            <person name="Shen X."/>
            <person name="Li Y."/>
            <person name="Li Y."/>
            <person name="Wang S."/>
            <person name="Li R."/>
            <person name="Zhang H."/>
            <person name="Shen G."/>
            <person name="Guo B."/>
            <person name="Wei J."/>
            <person name="Xu J."/>
            <person name="St-Pierre B."/>
            <person name="Chen S."/>
            <person name="Sun C."/>
        </authorList>
    </citation>
    <scope>NUCLEOTIDE SEQUENCE [LARGE SCALE GENOMIC DNA]</scope>
</reference>
<protein>
    <submittedName>
        <fullName evidence="1">Uncharacterized protein</fullName>
    </submittedName>
</protein>
<sequence length="245" mass="26985">MKRGVDCEGCGPIGLRGHRIMLCYGVRPPSGDSRGARNWGWSQGRSDYEMPELGSDDLILGFGLRTLTQDTQKHDKPLKFWLGVLDPFYLEGHEFMFCFVFLRPVSVVNLVPRGTQVPYSAAIDLVAGSGVSQVRVQRDVTLIVILLREIVPERHPIPLIDLSDSETVEGPAAQGVKPGVSIEEDPSEAKSDAGMLPELDGATPVATKGIDTLVLSGSYPRYQYRLFVAIVYGVSSRWRLQVSIR</sequence>
<name>A0ACC0BK26_CATRO</name>
<evidence type="ECO:0000313" key="2">
    <source>
        <dbReference type="Proteomes" id="UP001060085"/>
    </source>
</evidence>
<keyword evidence="2" id="KW-1185">Reference proteome</keyword>